<evidence type="ECO:0000313" key="1">
    <source>
        <dbReference type="EMBL" id="KAL3116622.1"/>
    </source>
</evidence>
<dbReference type="AlphaFoldDB" id="A0ABD2LP10"/>
<keyword evidence="2" id="KW-1185">Reference proteome</keyword>
<sequence length="243" mass="28621">MTIEFASSISPPGLYTVLITENMQLKLPYNESDIILENVSSEATENFHIIRTNEDGEFKLKLPITLADAIFVHVFPMNDDRKFVRSPITPSTFLQRVFWLNDWKSHNYRDKELWVINRNERNSKLNKMLTNWLWNDYLPDENAFFIRANLKYGASRAVKLFTNNIEIPPNDLDMLEMYGDKMVKYQVQTQNLIIKLAKIAGFERLVEYFCDYLNLEKSSDDQKILGTVPVIDYQKMMPWKKLC</sequence>
<gene>
    <name evidence="1" type="ORF">niasHT_001369</name>
</gene>
<name>A0ABD2LP10_9BILA</name>
<reference evidence="1 2" key="1">
    <citation type="submission" date="2024-10" db="EMBL/GenBank/DDBJ databases">
        <authorList>
            <person name="Kim D."/>
        </authorList>
    </citation>
    <scope>NUCLEOTIDE SEQUENCE [LARGE SCALE GENOMIC DNA]</scope>
    <source>
        <strain evidence="1">BH-2024</strain>
    </source>
</reference>
<dbReference type="Proteomes" id="UP001620626">
    <property type="component" value="Unassembled WGS sequence"/>
</dbReference>
<organism evidence="1 2">
    <name type="scientific">Heterodera trifolii</name>
    <dbReference type="NCBI Taxonomy" id="157864"/>
    <lineage>
        <taxon>Eukaryota</taxon>
        <taxon>Metazoa</taxon>
        <taxon>Ecdysozoa</taxon>
        <taxon>Nematoda</taxon>
        <taxon>Chromadorea</taxon>
        <taxon>Rhabditida</taxon>
        <taxon>Tylenchina</taxon>
        <taxon>Tylenchomorpha</taxon>
        <taxon>Tylenchoidea</taxon>
        <taxon>Heteroderidae</taxon>
        <taxon>Heteroderinae</taxon>
        <taxon>Heterodera</taxon>
    </lineage>
</organism>
<accession>A0ABD2LP10</accession>
<evidence type="ECO:0000313" key="2">
    <source>
        <dbReference type="Proteomes" id="UP001620626"/>
    </source>
</evidence>
<proteinExistence type="predicted"/>
<comment type="caution">
    <text evidence="1">The sequence shown here is derived from an EMBL/GenBank/DDBJ whole genome shotgun (WGS) entry which is preliminary data.</text>
</comment>
<protein>
    <submittedName>
        <fullName evidence="1">Uncharacterized protein</fullName>
    </submittedName>
</protein>
<dbReference type="EMBL" id="JBICBT010000355">
    <property type="protein sequence ID" value="KAL3116622.1"/>
    <property type="molecule type" value="Genomic_DNA"/>
</dbReference>